<name>B3EKK4_CHLPB</name>
<dbReference type="HOGENOM" id="CLU_3286928_0_0_10"/>
<accession>B3EKK4</accession>
<protein>
    <submittedName>
        <fullName evidence="1">Uncharacterized protein</fullName>
    </submittedName>
</protein>
<organism evidence="1">
    <name type="scientific">Chlorobium phaeobacteroides (strain BS1)</name>
    <dbReference type="NCBI Taxonomy" id="331678"/>
    <lineage>
        <taxon>Bacteria</taxon>
        <taxon>Pseudomonadati</taxon>
        <taxon>Chlorobiota</taxon>
        <taxon>Chlorobiia</taxon>
        <taxon>Chlorobiales</taxon>
        <taxon>Chlorobiaceae</taxon>
        <taxon>Chlorobium/Pelodictyon group</taxon>
        <taxon>Chlorobium</taxon>
    </lineage>
</organism>
<proteinExistence type="predicted"/>
<evidence type="ECO:0000313" key="1">
    <source>
        <dbReference type="EMBL" id="ACE03182.1"/>
    </source>
</evidence>
<gene>
    <name evidence="1" type="ordered locus">Cphamn1_0209</name>
</gene>
<dbReference type="EMBL" id="CP001101">
    <property type="protein sequence ID" value="ACE03182.1"/>
    <property type="molecule type" value="Genomic_DNA"/>
</dbReference>
<dbReference type="KEGG" id="cpb:Cphamn1_0209"/>
<reference evidence="1" key="1">
    <citation type="submission" date="2008-06" db="EMBL/GenBank/DDBJ databases">
        <title>Complete sequence of Chlorobium phaeobacteroides BS1.</title>
        <authorList>
            <consortium name="US DOE Joint Genome Institute"/>
            <person name="Lucas S."/>
            <person name="Copeland A."/>
            <person name="Lapidus A."/>
            <person name="Glavina del Rio T."/>
            <person name="Dalin E."/>
            <person name="Tice H."/>
            <person name="Bruce D."/>
            <person name="Goodwin L."/>
            <person name="Pitluck S."/>
            <person name="Schmutz J."/>
            <person name="Larimer F."/>
            <person name="Land M."/>
            <person name="Hauser L."/>
            <person name="Kyrpides N."/>
            <person name="Ovchinnikova G."/>
            <person name="Li T."/>
            <person name="Liu Z."/>
            <person name="Zhao F."/>
            <person name="Overmann J."/>
            <person name="Bryant D.A."/>
            <person name="Richardson P."/>
        </authorList>
    </citation>
    <scope>NUCLEOTIDE SEQUENCE [LARGE SCALE GENOMIC DNA]</scope>
    <source>
        <strain evidence="1">BS1</strain>
    </source>
</reference>
<sequence>MLHHLSWRCYVRKIAVDNEFIEIYDCIANGASRNPENVYD</sequence>
<dbReference type="AlphaFoldDB" id="B3EKK4"/>
<dbReference type="STRING" id="331678.Cphamn1_0209"/>